<accession>A0ABQ4LRK9</accession>
<feature type="transmembrane region" description="Helical" evidence="1">
    <location>
        <begin position="46"/>
        <end position="68"/>
    </location>
</feature>
<dbReference type="EMBL" id="BORW01000002">
    <property type="protein sequence ID" value="GIO65890.1"/>
    <property type="molecule type" value="Genomic_DNA"/>
</dbReference>
<name>A0ABQ4LRK9_9BACL</name>
<evidence type="ECO:0000313" key="2">
    <source>
        <dbReference type="EMBL" id="GIO65890.1"/>
    </source>
</evidence>
<gene>
    <name evidence="2" type="ORF">J21TS3_07110</name>
</gene>
<evidence type="ECO:0008006" key="4">
    <source>
        <dbReference type="Google" id="ProtNLM"/>
    </source>
</evidence>
<feature type="transmembrane region" description="Helical" evidence="1">
    <location>
        <begin position="6"/>
        <end position="25"/>
    </location>
</feature>
<evidence type="ECO:0000313" key="3">
    <source>
        <dbReference type="Proteomes" id="UP000680638"/>
    </source>
</evidence>
<feature type="transmembrane region" description="Helical" evidence="1">
    <location>
        <begin position="130"/>
        <end position="149"/>
    </location>
</feature>
<protein>
    <recommendedName>
        <fullName evidence="4">DUF2269 domain-containing protein</fullName>
    </recommendedName>
</protein>
<evidence type="ECO:0000256" key="1">
    <source>
        <dbReference type="SAM" id="Phobius"/>
    </source>
</evidence>
<proteinExistence type="predicted"/>
<dbReference type="RefSeq" id="WP_036709230.1">
    <property type="nucleotide sequence ID" value="NZ_BORW01000002.1"/>
</dbReference>
<dbReference type="InterPro" id="IPR018729">
    <property type="entry name" value="DUF2269_transmembrane"/>
</dbReference>
<keyword evidence="3" id="KW-1185">Reference proteome</keyword>
<dbReference type="Proteomes" id="UP000680638">
    <property type="component" value="Unassembled WGS sequence"/>
</dbReference>
<keyword evidence="1" id="KW-1133">Transmembrane helix</keyword>
<feature type="transmembrane region" description="Helical" evidence="1">
    <location>
        <begin position="80"/>
        <end position="100"/>
    </location>
</feature>
<dbReference type="Pfam" id="PF10027">
    <property type="entry name" value="DUF2269"/>
    <property type="match status" value="1"/>
</dbReference>
<reference evidence="2 3" key="1">
    <citation type="submission" date="2021-03" db="EMBL/GenBank/DDBJ databases">
        <title>Antimicrobial resistance genes in bacteria isolated from Japanese honey, and their potential for conferring macrolide and lincosamide resistance in the American foulbrood pathogen Paenibacillus larvae.</title>
        <authorList>
            <person name="Okamoto M."/>
            <person name="Kumagai M."/>
            <person name="Kanamori H."/>
            <person name="Takamatsu D."/>
        </authorList>
    </citation>
    <scope>NUCLEOTIDE SEQUENCE [LARGE SCALE GENOMIC DNA]</scope>
    <source>
        <strain evidence="2 3">J21TS3</strain>
    </source>
</reference>
<organism evidence="2 3">
    <name type="scientific">Paenibacillus cookii</name>
    <dbReference type="NCBI Taxonomy" id="157839"/>
    <lineage>
        <taxon>Bacteria</taxon>
        <taxon>Bacillati</taxon>
        <taxon>Bacillota</taxon>
        <taxon>Bacilli</taxon>
        <taxon>Bacillales</taxon>
        <taxon>Paenibacillaceae</taxon>
        <taxon>Paenibacillus</taxon>
    </lineage>
</organism>
<keyword evidence="1" id="KW-0812">Transmembrane</keyword>
<comment type="caution">
    <text evidence="2">The sequence shown here is derived from an EMBL/GenBank/DDBJ whole genome shotgun (WGS) entry which is preliminary data.</text>
</comment>
<sequence>MNLWLTLHLLGVVLFAGNIITAAFWKVRADLTKNPAAIHHAVQNVMLADYIFTIPGLFLVILSGSIMAARAGFSLAGFNWLTLSLALFALTGILWAAILIPLQRKMIRTSAGCIEKGEISQAYRKASRTWAVFGIAATLLPIVILYLMVMKGF</sequence>
<keyword evidence="1" id="KW-0472">Membrane</keyword>